<comment type="caution">
    <text evidence="2">The sequence shown here is derived from an EMBL/GenBank/DDBJ whole genome shotgun (WGS) entry which is preliminary data.</text>
</comment>
<dbReference type="InterPro" id="IPR018913">
    <property type="entry name" value="BppU_N"/>
</dbReference>
<sequence>MHNIEIESIRNMVDASLAKVETLAYFVAPVQSVVEKKELESSRPLRVLNMKRHDTRTAIKAQLKTPKGNPVNLTDCEVKFTMAKARGNRVLIKREAIVLNESDGLVCFAFEPEEADVLGPMRAEFKVTYADGSTETFPNQGYLNLNFEADLA</sequence>
<dbReference type="EMBL" id="WHNZ01000030">
    <property type="protein sequence ID" value="NOV01334.1"/>
    <property type="molecule type" value="Genomic_DNA"/>
</dbReference>
<dbReference type="RefSeq" id="WP_171684156.1">
    <property type="nucleotide sequence ID" value="NZ_WHNZ01000030.1"/>
</dbReference>
<dbReference type="Gene3D" id="2.60.40.3350">
    <property type="match status" value="1"/>
</dbReference>
<name>A0ABX1ZMM1_9BACL</name>
<feature type="domain" description="BppU N-terminal" evidence="1">
    <location>
        <begin position="58"/>
        <end position="131"/>
    </location>
</feature>
<accession>A0ABX1ZMM1</accession>
<evidence type="ECO:0000259" key="1">
    <source>
        <dbReference type="Pfam" id="PF10651"/>
    </source>
</evidence>
<evidence type="ECO:0000313" key="2">
    <source>
        <dbReference type="EMBL" id="NOV01334.1"/>
    </source>
</evidence>
<evidence type="ECO:0000313" key="3">
    <source>
        <dbReference type="Proteomes" id="UP000618579"/>
    </source>
</evidence>
<reference evidence="2 3" key="1">
    <citation type="submission" date="2019-10" db="EMBL/GenBank/DDBJ databases">
        <title>Description of Paenibacillus pedi sp. nov.</title>
        <authorList>
            <person name="Carlier A."/>
            <person name="Qi S."/>
        </authorList>
    </citation>
    <scope>NUCLEOTIDE SEQUENCE [LARGE SCALE GENOMIC DNA]</scope>
    <source>
        <strain evidence="2 3">LMG 31457</strain>
    </source>
</reference>
<gene>
    <name evidence="2" type="ORF">GC097_15055</name>
</gene>
<dbReference type="Proteomes" id="UP000618579">
    <property type="component" value="Unassembled WGS sequence"/>
</dbReference>
<protein>
    <submittedName>
        <fullName evidence="2">DUF2479 domain-containing protein</fullName>
    </submittedName>
</protein>
<dbReference type="Pfam" id="PF10651">
    <property type="entry name" value="BppU_N"/>
    <property type="match status" value="1"/>
</dbReference>
<keyword evidence="3" id="KW-1185">Reference proteome</keyword>
<organism evidence="2 3">
    <name type="scientific">Paenibacillus planticolens</name>
    <dbReference type="NCBI Taxonomy" id="2654976"/>
    <lineage>
        <taxon>Bacteria</taxon>
        <taxon>Bacillati</taxon>
        <taxon>Bacillota</taxon>
        <taxon>Bacilli</taxon>
        <taxon>Bacillales</taxon>
        <taxon>Paenibacillaceae</taxon>
        <taxon>Paenibacillus</taxon>
    </lineage>
</organism>
<proteinExistence type="predicted"/>